<reference evidence="3" key="1">
    <citation type="submission" date="2022-11" db="UniProtKB">
        <authorList>
            <consortium name="WormBaseParasite"/>
        </authorList>
    </citation>
    <scope>IDENTIFICATION</scope>
</reference>
<keyword evidence="1" id="KW-0472">Membrane</keyword>
<protein>
    <submittedName>
        <fullName evidence="3">Transmembrane protein</fullName>
    </submittedName>
</protein>
<evidence type="ECO:0000256" key="1">
    <source>
        <dbReference type="SAM" id="Phobius"/>
    </source>
</evidence>
<keyword evidence="2" id="KW-1185">Reference proteome</keyword>
<evidence type="ECO:0000313" key="2">
    <source>
        <dbReference type="Proteomes" id="UP000887560"/>
    </source>
</evidence>
<organism evidence="2 3">
    <name type="scientific">Meloidogyne floridensis</name>
    <dbReference type="NCBI Taxonomy" id="298350"/>
    <lineage>
        <taxon>Eukaryota</taxon>
        <taxon>Metazoa</taxon>
        <taxon>Ecdysozoa</taxon>
        <taxon>Nematoda</taxon>
        <taxon>Chromadorea</taxon>
        <taxon>Rhabditida</taxon>
        <taxon>Tylenchina</taxon>
        <taxon>Tylenchomorpha</taxon>
        <taxon>Tylenchoidea</taxon>
        <taxon>Meloidogynidae</taxon>
        <taxon>Meloidogyninae</taxon>
        <taxon>Meloidogyne</taxon>
    </lineage>
</organism>
<keyword evidence="1" id="KW-0812">Transmembrane</keyword>
<feature type="transmembrane region" description="Helical" evidence="1">
    <location>
        <begin position="12"/>
        <end position="30"/>
    </location>
</feature>
<name>A0A915PGD2_9BILA</name>
<keyword evidence="1" id="KW-1133">Transmembrane helix</keyword>
<sequence length="166" mass="19706">MPNKPFPHFYPQFNSFFLISFIILLNIISIKSTNHLQQIFNLNEAISSQKNPENLENNNLIISPSKSFGIVHPSCFFTSLPCPLLFEKFRRSSFVKQSGITKHKLTRRELVNNYLKEKKENKEQNNFKKFLKENQKRFRPVFSLDCPFSVLNCRTFVLRRQQQNNF</sequence>
<dbReference type="AlphaFoldDB" id="A0A915PGD2"/>
<dbReference type="WBParaSite" id="scf7180000424698.g13762">
    <property type="protein sequence ID" value="scf7180000424698.g13762"/>
    <property type="gene ID" value="scf7180000424698.g13762"/>
</dbReference>
<accession>A0A915PGD2</accession>
<proteinExistence type="predicted"/>
<evidence type="ECO:0000313" key="3">
    <source>
        <dbReference type="WBParaSite" id="scf7180000424698.g13762"/>
    </source>
</evidence>
<dbReference type="Proteomes" id="UP000887560">
    <property type="component" value="Unplaced"/>
</dbReference>